<dbReference type="AlphaFoldDB" id="A0A1B1MVY6"/>
<feature type="compositionally biased region" description="Polar residues" evidence="1">
    <location>
        <begin position="13"/>
        <end position="31"/>
    </location>
</feature>
<name>A0A1B1MVY6_9BACL</name>
<organism evidence="3 4">
    <name type="scientific">Paenibacillus yonginensis</name>
    <dbReference type="NCBI Taxonomy" id="1462996"/>
    <lineage>
        <taxon>Bacteria</taxon>
        <taxon>Bacillati</taxon>
        <taxon>Bacillota</taxon>
        <taxon>Bacilli</taxon>
        <taxon>Bacillales</taxon>
        <taxon>Paenibacillaceae</taxon>
        <taxon>Paenibacillus</taxon>
    </lineage>
</organism>
<keyword evidence="2" id="KW-1133">Transmembrane helix</keyword>
<evidence type="ECO:0008006" key="5">
    <source>
        <dbReference type="Google" id="ProtNLM"/>
    </source>
</evidence>
<feature type="transmembrane region" description="Helical" evidence="2">
    <location>
        <begin position="175"/>
        <end position="198"/>
    </location>
</feature>
<sequence>MKAGDNRPKSGLPSASGQKDSLQGTGTTPGLETNKRAGIGGEPLQRTAAASTRYLKYALNLLIQPYQTVRGITSVHLPHALITMVVISLLSALYFVIRLEPLHIPFAATFIKPLFLMAITLAVSAALTAGLLRWTRAEKRWSFTFSRFGALLVPVAACLLLADLAALIALYGLSYLFFLAAILFLIIAVNVVLLSHPVSRLTVGRLDGMYSLFIVNAITLYLIYTTLYSTLLSAVQALFGGFMSMF</sequence>
<evidence type="ECO:0000313" key="3">
    <source>
        <dbReference type="EMBL" id="ANS73336.1"/>
    </source>
</evidence>
<dbReference type="OrthoDB" id="2448863at2"/>
<evidence type="ECO:0000256" key="1">
    <source>
        <dbReference type="SAM" id="MobiDB-lite"/>
    </source>
</evidence>
<dbReference type="KEGG" id="pyg:AWM70_01005"/>
<accession>A0A1B1MVY6</accession>
<dbReference type="RefSeq" id="WP_068693577.1">
    <property type="nucleotide sequence ID" value="NZ_CP014167.1"/>
</dbReference>
<evidence type="ECO:0000313" key="4">
    <source>
        <dbReference type="Proteomes" id="UP000092573"/>
    </source>
</evidence>
<protein>
    <recommendedName>
        <fullName evidence="5">Yip1 domain-containing protein</fullName>
    </recommendedName>
</protein>
<feature type="transmembrane region" description="Helical" evidence="2">
    <location>
        <begin position="80"/>
        <end position="97"/>
    </location>
</feature>
<keyword evidence="2" id="KW-0812">Transmembrane</keyword>
<proteinExistence type="predicted"/>
<feature type="region of interest" description="Disordered" evidence="1">
    <location>
        <begin position="1"/>
        <end position="39"/>
    </location>
</feature>
<dbReference type="EMBL" id="CP014167">
    <property type="protein sequence ID" value="ANS73336.1"/>
    <property type="molecule type" value="Genomic_DNA"/>
</dbReference>
<feature type="transmembrane region" description="Helical" evidence="2">
    <location>
        <begin position="210"/>
        <end position="239"/>
    </location>
</feature>
<dbReference type="Proteomes" id="UP000092573">
    <property type="component" value="Chromosome"/>
</dbReference>
<evidence type="ECO:0000256" key="2">
    <source>
        <dbReference type="SAM" id="Phobius"/>
    </source>
</evidence>
<gene>
    <name evidence="3" type="ORF">AWM70_01005</name>
</gene>
<keyword evidence="4" id="KW-1185">Reference proteome</keyword>
<reference evidence="3 4" key="1">
    <citation type="submission" date="2016-01" db="EMBL/GenBank/DDBJ databases">
        <title>Complete Genome Sequence of Paenibacillus yonginensis DCY84, a novel Plant Growth-Promoting Bacteria with Elicitation of Induced Systemic Resistance.</title>
        <authorList>
            <person name="Kim Y.J."/>
            <person name="Yang D.C."/>
            <person name="Sukweenadhi J."/>
        </authorList>
    </citation>
    <scope>NUCLEOTIDE SEQUENCE [LARGE SCALE GENOMIC DNA]</scope>
    <source>
        <strain evidence="3 4">DCY84</strain>
    </source>
</reference>
<keyword evidence="2" id="KW-0472">Membrane</keyword>
<feature type="transmembrane region" description="Helical" evidence="2">
    <location>
        <begin position="103"/>
        <end position="127"/>
    </location>
</feature>
<feature type="transmembrane region" description="Helical" evidence="2">
    <location>
        <begin position="148"/>
        <end position="169"/>
    </location>
</feature>
<dbReference type="STRING" id="1462996.AWM70_01005"/>